<dbReference type="Proteomes" id="UP000705867">
    <property type="component" value="Unassembled WGS sequence"/>
</dbReference>
<evidence type="ECO:0000313" key="2">
    <source>
        <dbReference type="Proteomes" id="UP000705867"/>
    </source>
</evidence>
<organism evidence="1 2">
    <name type="scientific">Candidatus Nitrobium versatile</name>
    <dbReference type="NCBI Taxonomy" id="2884831"/>
    <lineage>
        <taxon>Bacteria</taxon>
        <taxon>Pseudomonadati</taxon>
        <taxon>Nitrospirota</taxon>
        <taxon>Nitrospiria</taxon>
        <taxon>Nitrospirales</taxon>
        <taxon>Nitrospiraceae</taxon>
        <taxon>Candidatus Nitrobium</taxon>
    </lineage>
</organism>
<comment type="caution">
    <text evidence="1">The sequence shown here is derived from an EMBL/GenBank/DDBJ whole genome shotgun (WGS) entry which is preliminary data.</text>
</comment>
<gene>
    <name evidence="1" type="ORF">K8I29_04825</name>
</gene>
<protein>
    <submittedName>
        <fullName evidence="1">Uncharacterized protein</fullName>
    </submittedName>
</protein>
<dbReference type="AlphaFoldDB" id="A0A953LZF9"/>
<name>A0A953LZF9_9BACT</name>
<evidence type="ECO:0000313" key="1">
    <source>
        <dbReference type="EMBL" id="MBZ0155524.1"/>
    </source>
</evidence>
<reference evidence="1" key="2">
    <citation type="submission" date="2021-08" db="EMBL/GenBank/DDBJ databases">
        <authorList>
            <person name="Dalcin Martins P."/>
        </authorList>
    </citation>
    <scope>NUCLEOTIDE SEQUENCE</scope>
    <source>
        <strain evidence="1">MAG_39</strain>
    </source>
</reference>
<proteinExistence type="predicted"/>
<accession>A0A953LZF9</accession>
<sequence length="46" mass="4998">MFGKEIGMAVLNNVSSGMSVETGAEEIERELAVWQQIWDKGDQGGV</sequence>
<dbReference type="EMBL" id="JAIOIV010000034">
    <property type="protein sequence ID" value="MBZ0155524.1"/>
    <property type="molecule type" value="Genomic_DNA"/>
</dbReference>
<reference evidence="1" key="1">
    <citation type="journal article" date="2021" name="bioRxiv">
        <title>Unraveling nitrogen, sulfur and carbon metabolic pathways and microbial community transcriptional responses to substrate deprivation and toxicity stresses in a bioreactor mimicking anoxic brackish coastal sediment conditions.</title>
        <authorList>
            <person name="Martins P.D."/>
            <person name="Echeveste M.J."/>
            <person name="Arshad A."/>
            <person name="Kurth J."/>
            <person name="Ouboter H."/>
            <person name="Jetten M.S.M."/>
            <person name="Welte C.U."/>
        </authorList>
    </citation>
    <scope>NUCLEOTIDE SEQUENCE</scope>
    <source>
        <strain evidence="1">MAG_39</strain>
    </source>
</reference>